<dbReference type="STRING" id="1479485.DA73_0245415"/>
<proteinExistence type="predicted"/>
<comment type="caution">
    <text evidence="1">The sequence shown here is derived from an EMBL/GenBank/DDBJ whole genome shotgun (WGS) entry which is preliminary data.</text>
</comment>
<organism evidence="1">
    <name type="scientific">Tolypothrix bouteillei VB521301</name>
    <dbReference type="NCBI Taxonomy" id="1479485"/>
    <lineage>
        <taxon>Bacteria</taxon>
        <taxon>Bacillati</taxon>
        <taxon>Cyanobacteriota</taxon>
        <taxon>Cyanophyceae</taxon>
        <taxon>Nostocales</taxon>
        <taxon>Tolypothrichaceae</taxon>
        <taxon>Tolypothrix</taxon>
    </lineage>
</organism>
<name>A0A0C1R272_9CYAN</name>
<dbReference type="EMBL" id="JHEG02000068">
    <property type="protein sequence ID" value="KIE06335.1"/>
    <property type="molecule type" value="Genomic_DNA"/>
</dbReference>
<evidence type="ECO:0000313" key="1">
    <source>
        <dbReference type="EMBL" id="KIE06335.1"/>
    </source>
</evidence>
<sequence>MNSDSKLTELVGLIDQIETEFPNKSLILAEFFRNEYNRLNSFPKRETMHIDLKLIEQLGNQEEFSLESITAVINSQVKTSDKVALDLIRECVVFNSEDYSFRRAVLGILKNTASSYDEILSNTLQVLWNVAENCLGDLQLKEKQAKDPFYRYFGV</sequence>
<accession>A0A0C1R272</accession>
<dbReference type="AlphaFoldDB" id="A0A0C1R272"/>
<protein>
    <submittedName>
        <fullName evidence="1">Uncharacterized protein</fullName>
    </submittedName>
</protein>
<gene>
    <name evidence="1" type="ORF">DA73_0245415</name>
</gene>
<reference evidence="1" key="1">
    <citation type="journal article" date="2015" name="Genome Announc.">
        <title>Draft Genome Sequence of Tolypothrix boutellei Strain VB521301.</title>
        <authorList>
            <person name="Chandrababunaidu M.M."/>
            <person name="Singh D."/>
            <person name="Sen D."/>
            <person name="Bhan S."/>
            <person name="Das S."/>
            <person name="Gupta A."/>
            <person name="Adhikary S.P."/>
            <person name="Tripathy S."/>
        </authorList>
    </citation>
    <scope>NUCLEOTIDE SEQUENCE</scope>
    <source>
        <strain evidence="1">VB521301</strain>
    </source>
</reference>